<evidence type="ECO:0000313" key="6">
    <source>
        <dbReference type="EMBL" id="KAK4804204.1"/>
    </source>
</evidence>
<name>A0AAN7MEZ4_TRANT</name>
<evidence type="ECO:0000256" key="3">
    <source>
        <dbReference type="ARBA" id="ARBA00022679"/>
    </source>
</evidence>
<dbReference type="Pfam" id="PF00201">
    <property type="entry name" value="UDPGT"/>
    <property type="match status" value="1"/>
</dbReference>
<evidence type="ECO:0000313" key="7">
    <source>
        <dbReference type="Proteomes" id="UP001346149"/>
    </source>
</evidence>
<comment type="similarity">
    <text evidence="1 4">Belongs to the UDP-glycosyltransferase family.</text>
</comment>
<comment type="caution">
    <text evidence="6">The sequence shown here is derived from an EMBL/GenBank/DDBJ whole genome shotgun (WGS) entry which is preliminary data.</text>
</comment>
<dbReference type="InterPro" id="IPR035595">
    <property type="entry name" value="UDP_glycos_trans_CS"/>
</dbReference>
<accession>A0AAN7MEZ4</accession>
<reference evidence="6 7" key="1">
    <citation type="journal article" date="2023" name="Hortic Res">
        <title>Pangenome of water caltrop reveals structural variations and asymmetric subgenome divergence after allopolyploidization.</title>
        <authorList>
            <person name="Zhang X."/>
            <person name="Chen Y."/>
            <person name="Wang L."/>
            <person name="Yuan Y."/>
            <person name="Fang M."/>
            <person name="Shi L."/>
            <person name="Lu R."/>
            <person name="Comes H.P."/>
            <person name="Ma Y."/>
            <person name="Chen Y."/>
            <person name="Huang G."/>
            <person name="Zhou Y."/>
            <person name="Zheng Z."/>
            <person name="Qiu Y."/>
        </authorList>
    </citation>
    <scope>NUCLEOTIDE SEQUENCE [LARGE SCALE GENOMIC DNA]</scope>
    <source>
        <strain evidence="6">F231</strain>
    </source>
</reference>
<dbReference type="PANTHER" id="PTHR11926:SF870">
    <property type="entry name" value="UDP-GLYCOSYLTRANSFERASE 75B1"/>
    <property type="match status" value="1"/>
</dbReference>
<protein>
    <recommendedName>
        <fullName evidence="5">Glycosyltransferase</fullName>
        <ecNumber evidence="5">2.4.1.-</ecNumber>
    </recommendedName>
</protein>
<dbReference type="PANTHER" id="PTHR11926">
    <property type="entry name" value="GLUCOSYL/GLUCURONOSYL TRANSFERASES"/>
    <property type="match status" value="1"/>
</dbReference>
<evidence type="ECO:0000256" key="2">
    <source>
        <dbReference type="ARBA" id="ARBA00022676"/>
    </source>
</evidence>
<dbReference type="Proteomes" id="UP001346149">
    <property type="component" value="Unassembled WGS sequence"/>
</dbReference>
<dbReference type="EC" id="2.4.1.-" evidence="5"/>
<dbReference type="SUPFAM" id="SSF53756">
    <property type="entry name" value="UDP-Glycosyltransferase/glycogen phosphorylase"/>
    <property type="match status" value="1"/>
</dbReference>
<evidence type="ECO:0000256" key="4">
    <source>
        <dbReference type="RuleBase" id="RU003718"/>
    </source>
</evidence>
<keyword evidence="3 4" id="KW-0808">Transferase</keyword>
<dbReference type="FunFam" id="3.40.50.2000:FF:000019">
    <property type="entry name" value="Glycosyltransferase"/>
    <property type="match status" value="1"/>
</dbReference>
<dbReference type="CDD" id="cd03784">
    <property type="entry name" value="GT1_Gtf-like"/>
    <property type="match status" value="1"/>
</dbReference>
<dbReference type="InterPro" id="IPR002213">
    <property type="entry name" value="UDP_glucos_trans"/>
</dbReference>
<keyword evidence="7" id="KW-1185">Reference proteome</keyword>
<gene>
    <name evidence="6" type="ORF">SAY86_004021</name>
</gene>
<keyword evidence="2 4" id="KW-0328">Glycosyltransferase</keyword>
<dbReference type="PROSITE" id="PS00375">
    <property type="entry name" value="UDPGT"/>
    <property type="match status" value="1"/>
</dbReference>
<evidence type="ECO:0000256" key="5">
    <source>
        <dbReference type="RuleBase" id="RU362057"/>
    </source>
</evidence>
<sequence>MASDPAHFLIVSLPAQGHINPSLQLAKLLVRQGALVTFATSVSVASRMLRRPDGGVGEGGVCFAPISDGYDQGFINDANSVQENMSELRRRGSESLRDLITSSAARGCPFSCIIYTLTLPWAAEVARELGVPSTLLWIQPAIVLDIYHYYFSGYKDSIVEVFSSASSIDLPGLPMKLDSRDLPSFLLPMDTYAFVLPTFQELLEVQEKEANQRVLVNTFDALEPEALKAIGKYRMTGIGPLVPSAFLGGRDPWDTSFGGDLFQDVSTKDYMQWLDSQAEGSVIYLSFGTIAVISKRQTEEVARGLLATGRPFLWVIRSKENKLHQKPQQQQEEEGGEADEHVNISCMEELEKQGMIVPWCSQLEVLSHRSVGCFLTHCGWNSTLESVVCGVPVVAFPLWSDQGTNAKLLEEAWGTGVRVVKKRAAAEEEDPGPEVVEASEIRRCVEAVMAERREEVKGNAMRLKEMAMEAVREGGSSERNLRAFIEDVNGSKHPS</sequence>
<dbReference type="GO" id="GO:0080044">
    <property type="term" value="F:quercetin 7-O-glucosyltransferase activity"/>
    <property type="evidence" value="ECO:0007669"/>
    <property type="project" value="TreeGrafter"/>
</dbReference>
<proteinExistence type="inferred from homology"/>
<dbReference type="AlphaFoldDB" id="A0AAN7MEZ4"/>
<dbReference type="EMBL" id="JAXQNO010000001">
    <property type="protein sequence ID" value="KAK4804204.1"/>
    <property type="molecule type" value="Genomic_DNA"/>
</dbReference>
<organism evidence="6 7">
    <name type="scientific">Trapa natans</name>
    <name type="common">Water chestnut</name>
    <dbReference type="NCBI Taxonomy" id="22666"/>
    <lineage>
        <taxon>Eukaryota</taxon>
        <taxon>Viridiplantae</taxon>
        <taxon>Streptophyta</taxon>
        <taxon>Embryophyta</taxon>
        <taxon>Tracheophyta</taxon>
        <taxon>Spermatophyta</taxon>
        <taxon>Magnoliopsida</taxon>
        <taxon>eudicotyledons</taxon>
        <taxon>Gunneridae</taxon>
        <taxon>Pentapetalae</taxon>
        <taxon>rosids</taxon>
        <taxon>malvids</taxon>
        <taxon>Myrtales</taxon>
        <taxon>Lythraceae</taxon>
        <taxon>Trapa</taxon>
    </lineage>
</organism>
<dbReference type="Gene3D" id="3.40.50.2000">
    <property type="entry name" value="Glycogen Phosphorylase B"/>
    <property type="match status" value="2"/>
</dbReference>
<evidence type="ECO:0000256" key="1">
    <source>
        <dbReference type="ARBA" id="ARBA00009995"/>
    </source>
</evidence>
<dbReference type="GO" id="GO:0080043">
    <property type="term" value="F:quercetin 3-O-glucosyltransferase activity"/>
    <property type="evidence" value="ECO:0007669"/>
    <property type="project" value="TreeGrafter"/>
</dbReference>